<dbReference type="PhylomeDB" id="A7S5T4"/>
<evidence type="ECO:0000313" key="24">
    <source>
        <dbReference type="EMBL" id="EDO40930.1"/>
    </source>
</evidence>
<dbReference type="GO" id="GO:0016712">
    <property type="term" value="F:oxidoreductase activity, acting on paired donors, with incorporation or reduction of molecular oxygen, reduced flavin or flavoprotein as one donor, and incorporation of one atom of oxygen"/>
    <property type="evidence" value="ECO:0000318"/>
    <property type="project" value="GO_Central"/>
</dbReference>
<evidence type="ECO:0000256" key="13">
    <source>
        <dbReference type="ARBA" id="ARBA00023136"/>
    </source>
</evidence>
<dbReference type="GO" id="GO:0005789">
    <property type="term" value="C:endoplasmic reticulum membrane"/>
    <property type="evidence" value="ECO:0007669"/>
    <property type="project" value="UniProtKB-SubCell"/>
</dbReference>
<dbReference type="GO" id="GO:0005506">
    <property type="term" value="F:iron ion binding"/>
    <property type="evidence" value="ECO:0007669"/>
    <property type="project" value="InterPro"/>
</dbReference>
<keyword evidence="5 21" id="KW-0349">Heme</keyword>
<evidence type="ECO:0000256" key="21">
    <source>
        <dbReference type="PIRSR" id="PIRSR602401-1"/>
    </source>
</evidence>
<sequence>MIAEVLLLIVTLVLLHHLFHRYTEPSNLPPGPRPYPLIGNTPLLIGSFSSLHVKLTELAKIYGSVYTLYLNGQRSVIVCSAKAAREGLVERKDAIAGRPYSFTLDYVTNGSKNITFSDFCPTFLLKKRIAQSSMRRYYPQVEDKVNNQLEEVLARIKALDGTAFDPHHLLSLVTLNLVTSMTFGTNYTLDDPEFLLLVQMIDDSTRSIGSMSTLDMFPFLMHLPIRTSKLLKSITKTVNEYFMKQVQRHIDSNDGKSIRDLTDGYIKGLTEAEKEDASVHEVNSIEHIAMVMADMIVPGSETSSTTMGWMIAYLAVYPEVQARLHQQLDDVIGRDKNTVITLKDRDRLPYVEAVIAETMRISTAVPLAIPHKATCDTTINGYFIPKDTTVIFNLWGVHLDPTEWADPHVFNPARFLDEDGKFIKSEKLLPFGAGRRVCPGEKIAKMQLFLMTSRLLRHLEFTPPLDGPPPSLQGMKGSALYKLPYKIRALERL</sequence>
<dbReference type="GO" id="GO:0008289">
    <property type="term" value="F:lipid binding"/>
    <property type="evidence" value="ECO:0007669"/>
    <property type="project" value="UniProtKB-KW"/>
</dbReference>
<feature type="signal peptide" evidence="23">
    <location>
        <begin position="1"/>
        <end position="25"/>
    </location>
</feature>
<keyword evidence="13" id="KW-0472">Membrane</keyword>
<dbReference type="GO" id="GO:0006805">
    <property type="term" value="P:xenobiotic metabolic process"/>
    <property type="evidence" value="ECO:0000318"/>
    <property type="project" value="GO_Central"/>
</dbReference>
<evidence type="ECO:0000256" key="19">
    <source>
        <dbReference type="ARBA" id="ARBA00044304"/>
    </source>
</evidence>
<dbReference type="eggNOG" id="KOG0156">
    <property type="taxonomic scope" value="Eukaryota"/>
</dbReference>
<evidence type="ECO:0000256" key="16">
    <source>
        <dbReference type="ARBA" id="ARBA00044217"/>
    </source>
</evidence>
<dbReference type="InterPro" id="IPR017972">
    <property type="entry name" value="Cyt_P450_CS"/>
</dbReference>
<evidence type="ECO:0000256" key="14">
    <source>
        <dbReference type="ARBA" id="ARBA00044040"/>
    </source>
</evidence>
<dbReference type="Gene3D" id="1.10.630.10">
    <property type="entry name" value="Cytochrome P450"/>
    <property type="match status" value="1"/>
</dbReference>
<evidence type="ECO:0000256" key="1">
    <source>
        <dbReference type="ARBA" id="ARBA00004184"/>
    </source>
</evidence>
<comment type="subcellular location">
    <subcellularLocation>
        <location evidence="1">Endomembrane system</location>
        <topology evidence="1">Peripheral membrane protein</topology>
    </subcellularLocation>
    <subcellularLocation>
        <location evidence="3">Endoplasmic reticulum membrane</location>
    </subcellularLocation>
    <subcellularLocation>
        <location evidence="2">Microsome membrane</location>
    </subcellularLocation>
</comment>
<accession>A7S5T4</accession>
<evidence type="ECO:0000256" key="12">
    <source>
        <dbReference type="ARBA" id="ARBA00023121"/>
    </source>
</evidence>
<comment type="cofactor">
    <cofactor evidence="21">
        <name>heme</name>
        <dbReference type="ChEBI" id="CHEBI:30413"/>
    </cofactor>
</comment>
<dbReference type="Proteomes" id="UP000001593">
    <property type="component" value="Unassembled WGS sequence"/>
</dbReference>
<evidence type="ECO:0000256" key="22">
    <source>
        <dbReference type="RuleBase" id="RU000461"/>
    </source>
</evidence>
<evidence type="ECO:0000313" key="25">
    <source>
        <dbReference type="Proteomes" id="UP000001593"/>
    </source>
</evidence>
<dbReference type="PRINTS" id="PR00463">
    <property type="entry name" value="EP450I"/>
</dbReference>
<dbReference type="STRING" id="45351.A7S5T4"/>
<evidence type="ECO:0000256" key="7">
    <source>
        <dbReference type="ARBA" id="ARBA00022824"/>
    </source>
</evidence>
<dbReference type="AlphaFoldDB" id="A7S5T4"/>
<dbReference type="InterPro" id="IPR002401">
    <property type="entry name" value="Cyt_P450_E_grp-I"/>
</dbReference>
<evidence type="ECO:0000256" key="23">
    <source>
        <dbReference type="SAM" id="SignalP"/>
    </source>
</evidence>
<dbReference type="GO" id="GO:0005737">
    <property type="term" value="C:cytoplasm"/>
    <property type="evidence" value="ECO:0000318"/>
    <property type="project" value="GO_Central"/>
</dbReference>
<evidence type="ECO:0000256" key="15">
    <source>
        <dbReference type="ARBA" id="ARBA00044116"/>
    </source>
</evidence>
<keyword evidence="6 21" id="KW-0479">Metal-binding</keyword>
<dbReference type="GO" id="GO:0008202">
    <property type="term" value="P:steroid metabolic process"/>
    <property type="evidence" value="ECO:0007669"/>
    <property type="project" value="UniProtKB-ARBA"/>
</dbReference>
<dbReference type="HOGENOM" id="CLU_001570_22_0_1"/>
<dbReference type="SUPFAM" id="SSF48264">
    <property type="entry name" value="Cytochrome P450"/>
    <property type="match status" value="1"/>
</dbReference>
<dbReference type="Pfam" id="PF00067">
    <property type="entry name" value="p450"/>
    <property type="match status" value="1"/>
</dbReference>
<dbReference type="PRINTS" id="PR00385">
    <property type="entry name" value="P450"/>
</dbReference>
<dbReference type="GO" id="GO:0008610">
    <property type="term" value="P:lipid biosynthetic process"/>
    <property type="evidence" value="ECO:0007669"/>
    <property type="project" value="UniProtKB-ARBA"/>
</dbReference>
<evidence type="ECO:0000256" key="2">
    <source>
        <dbReference type="ARBA" id="ARBA00004524"/>
    </source>
</evidence>
<evidence type="ECO:0000256" key="10">
    <source>
        <dbReference type="ARBA" id="ARBA00023004"/>
    </source>
</evidence>
<feature type="binding site" description="axial binding residue" evidence="21">
    <location>
        <position position="438"/>
    </location>
    <ligand>
        <name>heme</name>
        <dbReference type="ChEBI" id="CHEBI:30413"/>
    </ligand>
    <ligandPart>
        <name>Fe</name>
        <dbReference type="ChEBI" id="CHEBI:18248"/>
    </ligandPart>
</feature>
<feature type="chain" id="PRO_5002714775" description="Steroid 21-hydroxylase" evidence="23">
    <location>
        <begin position="26"/>
        <end position="493"/>
    </location>
</feature>
<dbReference type="OrthoDB" id="1844152at2759"/>
<dbReference type="InterPro" id="IPR001128">
    <property type="entry name" value="Cyt_P450"/>
</dbReference>
<evidence type="ECO:0000256" key="11">
    <source>
        <dbReference type="ARBA" id="ARBA00023033"/>
    </source>
</evidence>
<evidence type="ECO:0000256" key="6">
    <source>
        <dbReference type="ARBA" id="ARBA00022723"/>
    </source>
</evidence>
<dbReference type="PANTHER" id="PTHR24289:SF1">
    <property type="entry name" value="STEROID 17-ALPHA-HYDROXYLASE_17,20 LYASE"/>
    <property type="match status" value="1"/>
</dbReference>
<keyword evidence="9 22" id="KW-0560">Oxidoreductase</keyword>
<keyword evidence="7" id="KW-0256">Endoplasmic reticulum</keyword>
<evidence type="ECO:0000256" key="20">
    <source>
        <dbReference type="ARBA" id="ARBA00044342"/>
    </source>
</evidence>
<keyword evidence="8" id="KW-0492">Microsome</keyword>
<dbReference type="GO" id="GO:0006082">
    <property type="term" value="P:organic acid metabolic process"/>
    <property type="evidence" value="ECO:0000318"/>
    <property type="project" value="GO_Central"/>
</dbReference>
<comment type="similarity">
    <text evidence="4 22">Belongs to the cytochrome P450 family.</text>
</comment>
<keyword evidence="25" id="KW-1185">Reference proteome</keyword>
<organism evidence="24 25">
    <name type="scientific">Nematostella vectensis</name>
    <name type="common">Starlet sea anemone</name>
    <dbReference type="NCBI Taxonomy" id="45351"/>
    <lineage>
        <taxon>Eukaryota</taxon>
        <taxon>Metazoa</taxon>
        <taxon>Cnidaria</taxon>
        <taxon>Anthozoa</taxon>
        <taxon>Hexacorallia</taxon>
        <taxon>Actiniaria</taxon>
        <taxon>Edwardsiidae</taxon>
        <taxon>Nematostella</taxon>
    </lineage>
</organism>
<dbReference type="OMA" id="LTWPARR"/>
<dbReference type="EMBL" id="DS469584">
    <property type="protein sequence ID" value="EDO40930.1"/>
    <property type="molecule type" value="Genomic_DNA"/>
</dbReference>
<dbReference type="InterPro" id="IPR036396">
    <property type="entry name" value="Cyt_P450_sf"/>
</dbReference>
<dbReference type="PROSITE" id="PS00086">
    <property type="entry name" value="CYTOCHROME_P450"/>
    <property type="match status" value="1"/>
</dbReference>
<keyword evidence="12" id="KW-0446">Lipid-binding</keyword>
<dbReference type="InParanoid" id="A7S5T4"/>
<evidence type="ECO:0000256" key="5">
    <source>
        <dbReference type="ARBA" id="ARBA00022617"/>
    </source>
</evidence>
<dbReference type="EC" id="1.14.14.16" evidence="14"/>
<keyword evidence="11 22" id="KW-0503">Monooxygenase</keyword>
<evidence type="ECO:0000256" key="17">
    <source>
        <dbReference type="ARBA" id="ARBA00044265"/>
    </source>
</evidence>
<proteinExistence type="inferred from homology"/>
<dbReference type="FunFam" id="1.10.630.10:FF:000049">
    <property type="entry name" value="steroid 21-hydroxylase isoform X1"/>
    <property type="match status" value="1"/>
</dbReference>
<keyword evidence="23" id="KW-0732">Signal</keyword>
<name>A7S5T4_NEMVE</name>
<protein>
    <recommendedName>
        <fullName evidence="15">Steroid 21-hydroxylase</fullName>
        <ecNumber evidence="14">1.14.14.16</ecNumber>
    </recommendedName>
    <alternativeName>
        <fullName evidence="19">21-OHase</fullName>
    </alternativeName>
    <alternativeName>
        <fullName evidence="16">Cytochrome P-450c21</fullName>
    </alternativeName>
    <alternativeName>
        <fullName evidence="20">Cytochrome P450 21</fullName>
    </alternativeName>
    <alternativeName>
        <fullName evidence="18">Cytochrome P450 XXI</fullName>
    </alternativeName>
    <alternativeName>
        <fullName evidence="17">Cytochrome P450-C21</fullName>
    </alternativeName>
</protein>
<evidence type="ECO:0000256" key="18">
    <source>
        <dbReference type="ARBA" id="ARBA00044282"/>
    </source>
</evidence>
<evidence type="ECO:0000256" key="4">
    <source>
        <dbReference type="ARBA" id="ARBA00010617"/>
    </source>
</evidence>
<reference evidence="24 25" key="1">
    <citation type="journal article" date="2007" name="Science">
        <title>Sea anemone genome reveals ancestral eumetazoan gene repertoire and genomic organization.</title>
        <authorList>
            <person name="Putnam N.H."/>
            <person name="Srivastava M."/>
            <person name="Hellsten U."/>
            <person name="Dirks B."/>
            <person name="Chapman J."/>
            <person name="Salamov A."/>
            <person name="Terry A."/>
            <person name="Shapiro H."/>
            <person name="Lindquist E."/>
            <person name="Kapitonov V.V."/>
            <person name="Jurka J."/>
            <person name="Genikhovich G."/>
            <person name="Grigoriev I.V."/>
            <person name="Lucas S.M."/>
            <person name="Steele R.E."/>
            <person name="Finnerty J.R."/>
            <person name="Technau U."/>
            <person name="Martindale M.Q."/>
            <person name="Rokhsar D.S."/>
        </authorList>
    </citation>
    <scope>NUCLEOTIDE SEQUENCE [LARGE SCALE GENOMIC DNA]</scope>
    <source>
        <strain evidence="25">CH2 X CH6</strain>
    </source>
</reference>
<evidence type="ECO:0000256" key="3">
    <source>
        <dbReference type="ARBA" id="ARBA00004586"/>
    </source>
</evidence>
<dbReference type="GO" id="GO:0004509">
    <property type="term" value="F:steroid 21-monooxygenase activity"/>
    <property type="evidence" value="ECO:0007669"/>
    <property type="project" value="UniProtKB-EC"/>
</dbReference>
<dbReference type="PANTHER" id="PTHR24289">
    <property type="entry name" value="STEROID 17-ALPHA-HYDROXYLASE/17,20 LYASE"/>
    <property type="match status" value="1"/>
</dbReference>
<evidence type="ECO:0000256" key="8">
    <source>
        <dbReference type="ARBA" id="ARBA00022848"/>
    </source>
</evidence>
<gene>
    <name evidence="24" type="ORF">NEMVEDRAFT_v1g234969</name>
</gene>
<dbReference type="GO" id="GO:0020037">
    <property type="term" value="F:heme binding"/>
    <property type="evidence" value="ECO:0000318"/>
    <property type="project" value="GO_Central"/>
</dbReference>
<dbReference type="KEGG" id="nve:5512705"/>
<keyword evidence="10 21" id="KW-0408">Iron</keyword>
<dbReference type="CDD" id="cd11027">
    <property type="entry name" value="CYP17A1-like"/>
    <property type="match status" value="1"/>
</dbReference>
<evidence type="ECO:0000256" key="9">
    <source>
        <dbReference type="ARBA" id="ARBA00023002"/>
    </source>
</evidence>